<evidence type="ECO:0000256" key="2">
    <source>
        <dbReference type="ARBA" id="ARBA00008834"/>
    </source>
</evidence>
<sequence>MGTTSQDGSSKVVLKGKYSIGLTYLNGPCKGAMELQVQGTLLVPINPSEHAKDSWITFAYIDRFTLSVGGTFDGQGQVAWKQNNCVQNPKCKRLPVSLRFEFITNSVVQDVTSLDSKNFHVNVLGGKNLTFDRFTI</sequence>
<evidence type="ECO:0000256" key="6">
    <source>
        <dbReference type="ARBA" id="ARBA00023295"/>
    </source>
</evidence>
<dbReference type="EMBL" id="CM004388">
    <property type="protein sequence ID" value="OAY58850.1"/>
    <property type="molecule type" value="Genomic_DNA"/>
</dbReference>
<dbReference type="Gene3D" id="2.160.20.10">
    <property type="entry name" value="Single-stranded right-handed beta-helix, Pectin lyase-like"/>
    <property type="match status" value="1"/>
</dbReference>
<evidence type="ECO:0000313" key="9">
    <source>
        <dbReference type="EMBL" id="OAY58850.1"/>
    </source>
</evidence>
<organism evidence="9">
    <name type="scientific">Manihot esculenta</name>
    <name type="common">Cassava</name>
    <name type="synonym">Jatropha manihot</name>
    <dbReference type="NCBI Taxonomy" id="3983"/>
    <lineage>
        <taxon>Eukaryota</taxon>
        <taxon>Viridiplantae</taxon>
        <taxon>Streptophyta</taxon>
        <taxon>Embryophyta</taxon>
        <taxon>Tracheophyta</taxon>
        <taxon>Spermatophyta</taxon>
        <taxon>Magnoliopsida</taxon>
        <taxon>eudicotyledons</taxon>
        <taxon>Gunneridae</taxon>
        <taxon>Pentapetalae</taxon>
        <taxon>rosids</taxon>
        <taxon>fabids</taxon>
        <taxon>Malpighiales</taxon>
        <taxon>Euphorbiaceae</taxon>
        <taxon>Crotonoideae</taxon>
        <taxon>Manihoteae</taxon>
        <taxon>Manihot</taxon>
    </lineage>
</organism>
<dbReference type="STRING" id="3983.A0A2C9WFY4"/>
<comment type="subcellular location">
    <subcellularLocation>
        <location evidence="1">Secreted</location>
        <location evidence="1">Cell wall</location>
    </subcellularLocation>
</comment>
<dbReference type="AlphaFoldDB" id="A0A2C9WFY4"/>
<accession>A0A2C9WFY4</accession>
<comment type="similarity">
    <text evidence="2 8">Belongs to the glycosyl hydrolase 28 family.</text>
</comment>
<dbReference type="SUPFAM" id="SSF51126">
    <property type="entry name" value="Pectin lyase-like"/>
    <property type="match status" value="1"/>
</dbReference>
<keyword evidence="6 8" id="KW-0326">Glycosidase</keyword>
<protein>
    <submittedName>
        <fullName evidence="9">Uncharacterized protein</fullName>
    </submittedName>
</protein>
<dbReference type="GO" id="GO:0005975">
    <property type="term" value="P:carbohydrate metabolic process"/>
    <property type="evidence" value="ECO:0007669"/>
    <property type="project" value="InterPro"/>
</dbReference>
<dbReference type="Pfam" id="PF00295">
    <property type="entry name" value="Glyco_hydro_28"/>
    <property type="match status" value="1"/>
</dbReference>
<reference evidence="9" key="1">
    <citation type="submission" date="2016-02" db="EMBL/GenBank/DDBJ databases">
        <title>WGS assembly of Manihot esculenta.</title>
        <authorList>
            <person name="Bredeson J.V."/>
            <person name="Prochnik S.E."/>
            <person name="Lyons J.B."/>
            <person name="Schmutz J."/>
            <person name="Grimwood J."/>
            <person name="Vrebalov J."/>
            <person name="Bart R.S."/>
            <person name="Amuge T."/>
            <person name="Ferguson M.E."/>
            <person name="Green R."/>
            <person name="Putnam N."/>
            <person name="Stites J."/>
            <person name="Rounsley S."/>
            <person name="Rokhsar D.S."/>
        </authorList>
    </citation>
    <scope>NUCLEOTIDE SEQUENCE [LARGE SCALE GENOMIC DNA]</scope>
    <source>
        <tissue evidence="9">Leaf</tissue>
    </source>
</reference>
<keyword evidence="7" id="KW-0961">Cell wall biogenesis/degradation</keyword>
<evidence type="ECO:0000256" key="3">
    <source>
        <dbReference type="ARBA" id="ARBA00022512"/>
    </source>
</evidence>
<dbReference type="GO" id="GO:0004650">
    <property type="term" value="F:polygalacturonase activity"/>
    <property type="evidence" value="ECO:0007669"/>
    <property type="project" value="InterPro"/>
</dbReference>
<evidence type="ECO:0000256" key="5">
    <source>
        <dbReference type="ARBA" id="ARBA00022801"/>
    </source>
</evidence>
<evidence type="ECO:0000256" key="1">
    <source>
        <dbReference type="ARBA" id="ARBA00004191"/>
    </source>
</evidence>
<evidence type="ECO:0000256" key="4">
    <source>
        <dbReference type="ARBA" id="ARBA00022525"/>
    </source>
</evidence>
<keyword evidence="5 8" id="KW-0378">Hydrolase</keyword>
<keyword evidence="3" id="KW-0134">Cell wall</keyword>
<proteinExistence type="inferred from homology"/>
<dbReference type="InterPro" id="IPR011050">
    <property type="entry name" value="Pectin_lyase_fold/virulence"/>
</dbReference>
<evidence type="ECO:0000256" key="7">
    <source>
        <dbReference type="ARBA" id="ARBA00023316"/>
    </source>
</evidence>
<evidence type="ECO:0000256" key="8">
    <source>
        <dbReference type="RuleBase" id="RU361169"/>
    </source>
</evidence>
<dbReference type="GO" id="GO:0071555">
    <property type="term" value="P:cell wall organization"/>
    <property type="evidence" value="ECO:0007669"/>
    <property type="project" value="UniProtKB-KW"/>
</dbReference>
<dbReference type="PANTHER" id="PTHR31375">
    <property type="match status" value="1"/>
</dbReference>
<keyword evidence="4" id="KW-0964">Secreted</keyword>
<name>A0A2C9WFY4_MANES</name>
<dbReference type="InterPro" id="IPR000743">
    <property type="entry name" value="Glyco_hydro_28"/>
</dbReference>
<gene>
    <name evidence="9" type="ORF">MANES_02G211500</name>
</gene>
<dbReference type="InterPro" id="IPR012334">
    <property type="entry name" value="Pectin_lyas_fold"/>
</dbReference>